<reference evidence="2 3" key="1">
    <citation type="submission" date="2019-11" db="EMBL/GenBank/DDBJ databases">
        <title>Whole genome sequence of Oryza granulata.</title>
        <authorList>
            <person name="Li W."/>
        </authorList>
    </citation>
    <scope>NUCLEOTIDE SEQUENCE [LARGE SCALE GENOMIC DNA]</scope>
    <source>
        <strain evidence="3">cv. Menghai</strain>
        <tissue evidence="2">Leaf</tissue>
    </source>
</reference>
<dbReference type="Proteomes" id="UP000479710">
    <property type="component" value="Unassembled WGS sequence"/>
</dbReference>
<comment type="caution">
    <text evidence="2">The sequence shown here is derived from an EMBL/GenBank/DDBJ whole genome shotgun (WGS) entry which is preliminary data.</text>
</comment>
<feature type="transmembrane region" description="Helical" evidence="1">
    <location>
        <begin position="62"/>
        <end position="79"/>
    </location>
</feature>
<evidence type="ECO:0000313" key="3">
    <source>
        <dbReference type="Proteomes" id="UP000479710"/>
    </source>
</evidence>
<evidence type="ECO:0000256" key="1">
    <source>
        <dbReference type="SAM" id="Phobius"/>
    </source>
</evidence>
<proteinExistence type="predicted"/>
<dbReference type="EMBL" id="SPHZ02000011">
    <property type="protein sequence ID" value="KAF0891687.1"/>
    <property type="molecule type" value="Genomic_DNA"/>
</dbReference>
<name>A0A6G1BVE7_9ORYZ</name>
<keyword evidence="1" id="KW-0472">Membrane</keyword>
<evidence type="ECO:0000313" key="2">
    <source>
        <dbReference type="EMBL" id="KAF0891687.1"/>
    </source>
</evidence>
<organism evidence="2 3">
    <name type="scientific">Oryza meyeriana var. granulata</name>
    <dbReference type="NCBI Taxonomy" id="110450"/>
    <lineage>
        <taxon>Eukaryota</taxon>
        <taxon>Viridiplantae</taxon>
        <taxon>Streptophyta</taxon>
        <taxon>Embryophyta</taxon>
        <taxon>Tracheophyta</taxon>
        <taxon>Spermatophyta</taxon>
        <taxon>Magnoliopsida</taxon>
        <taxon>Liliopsida</taxon>
        <taxon>Poales</taxon>
        <taxon>Poaceae</taxon>
        <taxon>BOP clade</taxon>
        <taxon>Oryzoideae</taxon>
        <taxon>Oryzeae</taxon>
        <taxon>Oryzinae</taxon>
        <taxon>Oryza</taxon>
        <taxon>Oryza meyeriana</taxon>
    </lineage>
</organism>
<gene>
    <name evidence="2" type="ORF">E2562_010903</name>
</gene>
<accession>A0A6G1BVE7</accession>
<keyword evidence="1" id="KW-1133">Transmembrane helix</keyword>
<keyword evidence="1" id="KW-0812">Transmembrane</keyword>
<dbReference type="AlphaFoldDB" id="A0A6G1BVE7"/>
<sequence>MVAIDADADPCPHMRRRISPAPGTTALHLADFHHFRASSWTMCLVPPLPNSSVAAKAERRGAWCYFLHLLLLGVLWFSARHTPSSLPQHWPAVKEYKINKMVKMKMDLITSHLWTK</sequence>
<keyword evidence="3" id="KW-1185">Reference proteome</keyword>
<protein>
    <submittedName>
        <fullName evidence="2">Uncharacterized protein</fullName>
    </submittedName>
</protein>